<dbReference type="InterPro" id="IPR043132">
    <property type="entry name" value="BCAT-like_C"/>
</dbReference>
<evidence type="ECO:0000256" key="6">
    <source>
        <dbReference type="ARBA" id="ARBA00009320"/>
    </source>
</evidence>
<dbReference type="InterPro" id="IPR036038">
    <property type="entry name" value="Aminotransferase-like"/>
</dbReference>
<evidence type="ECO:0000256" key="2">
    <source>
        <dbReference type="ARBA" id="ARBA00003109"/>
    </source>
</evidence>
<evidence type="ECO:0000256" key="3">
    <source>
        <dbReference type="ARBA" id="ARBA00004824"/>
    </source>
</evidence>
<evidence type="ECO:0000256" key="4">
    <source>
        <dbReference type="ARBA" id="ARBA00004931"/>
    </source>
</evidence>
<evidence type="ECO:0000256" key="11">
    <source>
        <dbReference type="ARBA" id="ARBA00022898"/>
    </source>
</evidence>
<keyword evidence="8 18" id="KW-0032">Aminotransferase</keyword>
<comment type="catalytic activity">
    <reaction evidence="15 18">
        <text>L-leucine + 2-oxoglutarate = 4-methyl-2-oxopentanoate + L-glutamate</text>
        <dbReference type="Rhea" id="RHEA:18321"/>
        <dbReference type="ChEBI" id="CHEBI:16810"/>
        <dbReference type="ChEBI" id="CHEBI:17865"/>
        <dbReference type="ChEBI" id="CHEBI:29985"/>
        <dbReference type="ChEBI" id="CHEBI:57427"/>
        <dbReference type="EC" id="2.6.1.42"/>
    </reaction>
</comment>
<evidence type="ECO:0000256" key="9">
    <source>
        <dbReference type="ARBA" id="ARBA00022605"/>
    </source>
</evidence>
<sequence length="310" mass="34095">MGGKVVSTVIFVDGEFKSREEAVVNVYDHGLLYGDGIYEGLRCYSGYVFQLEEHLDRLLRSAKSLRIELPYTKEQIGGFVTETLARNELMDAYIRLIVTRGVGPIGPDPRGCKKPGLIIIVENLPNVHGSGRKEGGISAAIVPTRRDPVDATTHEIKSLNYMNSIMAKIEAADYQADDAIMLDARGFISESTICNVFIWTRGKLLTPGASNAILSGITRQNVLEIAREMNVEVEERDITPYELIHADEVFLTGTHAEIVGVVRINNMPVSNGKVGDFTRAVMEAFSKRTGCPEYGTAVYGHSKQGEMTHA</sequence>
<dbReference type="UniPathway" id="UPA00049">
    <property type="reaction ID" value="UER00062"/>
</dbReference>
<dbReference type="Pfam" id="PF01063">
    <property type="entry name" value="Aminotran_4"/>
    <property type="match status" value="1"/>
</dbReference>
<comment type="catalytic activity">
    <reaction evidence="13 18">
        <text>L-valine + 2-oxoglutarate = 3-methyl-2-oxobutanoate + L-glutamate</text>
        <dbReference type="Rhea" id="RHEA:24813"/>
        <dbReference type="ChEBI" id="CHEBI:11851"/>
        <dbReference type="ChEBI" id="CHEBI:16810"/>
        <dbReference type="ChEBI" id="CHEBI:29985"/>
        <dbReference type="ChEBI" id="CHEBI:57762"/>
        <dbReference type="EC" id="2.6.1.42"/>
    </reaction>
</comment>
<evidence type="ECO:0000313" key="19">
    <source>
        <dbReference type="EMBL" id="PZD96767.1"/>
    </source>
</evidence>
<gene>
    <name evidence="18 19" type="primary">ilvE</name>
    <name evidence="19" type="ORF">DNH61_06105</name>
</gene>
<dbReference type="GO" id="GO:0009099">
    <property type="term" value="P:L-valine biosynthetic process"/>
    <property type="evidence" value="ECO:0007669"/>
    <property type="project" value="UniProtKB-UniPathway"/>
</dbReference>
<evidence type="ECO:0000256" key="10">
    <source>
        <dbReference type="ARBA" id="ARBA00022679"/>
    </source>
</evidence>
<dbReference type="PROSITE" id="PS00770">
    <property type="entry name" value="AA_TRANSFER_CLASS_4"/>
    <property type="match status" value="1"/>
</dbReference>
<evidence type="ECO:0000256" key="8">
    <source>
        <dbReference type="ARBA" id="ARBA00022576"/>
    </source>
</evidence>
<dbReference type="OrthoDB" id="9805628at2"/>
<dbReference type="InterPro" id="IPR005785">
    <property type="entry name" value="B_amino_transI"/>
</dbReference>
<protein>
    <recommendedName>
        <fullName evidence="18">Branched-chain-amino-acid aminotransferase</fullName>
        <shortName evidence="18">BCAT</shortName>
        <ecNumber evidence="18">2.6.1.42</ecNumber>
    </recommendedName>
</protein>
<comment type="similarity">
    <text evidence="6 16">Belongs to the class-IV pyridoxal-phosphate-dependent aminotransferase family.</text>
</comment>
<dbReference type="Gene3D" id="3.30.470.10">
    <property type="match status" value="1"/>
</dbReference>
<keyword evidence="11 17" id="KW-0663">Pyridoxal phosphate</keyword>
<evidence type="ECO:0000256" key="13">
    <source>
        <dbReference type="ARBA" id="ARBA00048212"/>
    </source>
</evidence>
<organism evidence="19 20">
    <name type="scientific">Paenibacillus sambharensis</name>
    <dbReference type="NCBI Taxonomy" id="1803190"/>
    <lineage>
        <taxon>Bacteria</taxon>
        <taxon>Bacillati</taxon>
        <taxon>Bacillota</taxon>
        <taxon>Bacilli</taxon>
        <taxon>Bacillales</taxon>
        <taxon>Paenibacillaceae</taxon>
        <taxon>Paenibacillus</taxon>
    </lineage>
</organism>
<evidence type="ECO:0000256" key="12">
    <source>
        <dbReference type="ARBA" id="ARBA00023304"/>
    </source>
</evidence>
<proteinExistence type="inferred from homology"/>
<comment type="function">
    <text evidence="2 18">Acts on leucine, isoleucine and valine.</text>
</comment>
<keyword evidence="10 18" id="KW-0808">Transferase</keyword>
<keyword evidence="12 18" id="KW-0100">Branched-chain amino acid biosynthesis</keyword>
<dbReference type="GO" id="GO:0052656">
    <property type="term" value="F:L-isoleucine-2-oxoglutarate transaminase activity"/>
    <property type="evidence" value="ECO:0007669"/>
    <property type="project" value="RHEA"/>
</dbReference>
<name>A0A2W1LZ36_9BACL</name>
<comment type="caution">
    <text evidence="19">The sequence shown here is derived from an EMBL/GenBank/DDBJ whole genome shotgun (WGS) entry which is preliminary data.</text>
</comment>
<evidence type="ECO:0000313" key="20">
    <source>
        <dbReference type="Proteomes" id="UP000249522"/>
    </source>
</evidence>
<dbReference type="AlphaFoldDB" id="A0A2W1LZ36"/>
<comment type="pathway">
    <text evidence="3 18">Amino-acid biosynthesis; L-isoleucine biosynthesis; L-isoleucine from 2-oxobutanoate: step 4/4.</text>
</comment>
<evidence type="ECO:0000256" key="1">
    <source>
        <dbReference type="ARBA" id="ARBA00001933"/>
    </source>
</evidence>
<dbReference type="EC" id="2.6.1.42" evidence="18"/>
<comment type="catalytic activity">
    <reaction evidence="14 18">
        <text>L-isoleucine + 2-oxoglutarate = (S)-3-methyl-2-oxopentanoate + L-glutamate</text>
        <dbReference type="Rhea" id="RHEA:24801"/>
        <dbReference type="ChEBI" id="CHEBI:16810"/>
        <dbReference type="ChEBI" id="CHEBI:29985"/>
        <dbReference type="ChEBI" id="CHEBI:35146"/>
        <dbReference type="ChEBI" id="CHEBI:58045"/>
        <dbReference type="EC" id="2.6.1.42"/>
    </reaction>
</comment>
<evidence type="ECO:0000256" key="7">
    <source>
        <dbReference type="ARBA" id="ARBA00011738"/>
    </source>
</evidence>
<evidence type="ECO:0000256" key="15">
    <source>
        <dbReference type="ARBA" id="ARBA00049229"/>
    </source>
</evidence>
<reference evidence="19 20" key="1">
    <citation type="submission" date="2018-06" db="EMBL/GenBank/DDBJ databases">
        <title>Paenibacillus imtechensis sp. nov.</title>
        <authorList>
            <person name="Pinnaka A.K."/>
            <person name="Singh H."/>
            <person name="Kaur M."/>
        </authorList>
    </citation>
    <scope>NUCLEOTIDE SEQUENCE [LARGE SCALE GENOMIC DNA]</scope>
    <source>
        <strain evidence="19 20">SMB1</strain>
    </source>
</reference>
<dbReference type="EMBL" id="QKRB01000036">
    <property type="protein sequence ID" value="PZD96767.1"/>
    <property type="molecule type" value="Genomic_DNA"/>
</dbReference>
<dbReference type="Proteomes" id="UP000249522">
    <property type="component" value="Unassembled WGS sequence"/>
</dbReference>
<comment type="cofactor">
    <cofactor evidence="1 17">
        <name>pyridoxal 5'-phosphate</name>
        <dbReference type="ChEBI" id="CHEBI:597326"/>
    </cofactor>
</comment>
<dbReference type="SUPFAM" id="SSF56752">
    <property type="entry name" value="D-aminoacid aminotransferase-like PLP-dependent enzymes"/>
    <property type="match status" value="1"/>
</dbReference>
<keyword evidence="20" id="KW-1185">Reference proteome</keyword>
<evidence type="ECO:0000256" key="16">
    <source>
        <dbReference type="RuleBase" id="RU004106"/>
    </source>
</evidence>
<dbReference type="UniPathway" id="UPA00047">
    <property type="reaction ID" value="UER00058"/>
</dbReference>
<evidence type="ECO:0000256" key="5">
    <source>
        <dbReference type="ARBA" id="ARBA00005072"/>
    </source>
</evidence>
<dbReference type="InterPro" id="IPR018300">
    <property type="entry name" value="Aminotrans_IV_CS"/>
</dbReference>
<dbReference type="PANTHER" id="PTHR42743">
    <property type="entry name" value="AMINO-ACID AMINOTRANSFERASE"/>
    <property type="match status" value="1"/>
</dbReference>
<dbReference type="InterPro" id="IPR050571">
    <property type="entry name" value="Class-IV_PLP-Dep_Aminotrnsfr"/>
</dbReference>
<dbReference type="Gene3D" id="3.20.10.10">
    <property type="entry name" value="D-amino Acid Aminotransferase, subunit A, domain 2"/>
    <property type="match status" value="1"/>
</dbReference>
<dbReference type="UniPathway" id="UPA00048">
    <property type="reaction ID" value="UER00073"/>
</dbReference>
<comment type="pathway">
    <text evidence="5 18">Amino-acid biosynthesis; L-leucine biosynthesis; L-leucine from 3-methyl-2-oxobutanoate: step 4/4.</text>
</comment>
<evidence type="ECO:0000256" key="18">
    <source>
        <dbReference type="RuleBase" id="RU364094"/>
    </source>
</evidence>
<dbReference type="PANTHER" id="PTHR42743:SF11">
    <property type="entry name" value="AMINODEOXYCHORISMATE LYASE"/>
    <property type="match status" value="1"/>
</dbReference>
<accession>A0A2W1LZ36</accession>
<dbReference type="InterPro" id="IPR043131">
    <property type="entry name" value="BCAT-like_N"/>
</dbReference>
<comment type="pathway">
    <text evidence="4 18">Amino-acid biosynthesis; L-valine biosynthesis; L-valine from pyruvate: step 4/4.</text>
</comment>
<dbReference type="InterPro" id="IPR001544">
    <property type="entry name" value="Aminotrans_IV"/>
</dbReference>
<evidence type="ECO:0000256" key="14">
    <source>
        <dbReference type="ARBA" id="ARBA00048798"/>
    </source>
</evidence>
<comment type="subunit">
    <text evidence="7">Homodimer.</text>
</comment>
<dbReference type="GO" id="GO:0052655">
    <property type="term" value="F:L-valine-2-oxoglutarate transaminase activity"/>
    <property type="evidence" value="ECO:0007669"/>
    <property type="project" value="RHEA"/>
</dbReference>
<evidence type="ECO:0000256" key="17">
    <source>
        <dbReference type="RuleBase" id="RU004516"/>
    </source>
</evidence>
<dbReference type="GO" id="GO:0009097">
    <property type="term" value="P:isoleucine biosynthetic process"/>
    <property type="evidence" value="ECO:0007669"/>
    <property type="project" value="UniProtKB-UniPathway"/>
</dbReference>
<keyword evidence="9 18" id="KW-0028">Amino-acid biosynthesis</keyword>
<dbReference type="FunFam" id="3.20.10.10:FF:000002">
    <property type="entry name" value="D-alanine aminotransferase"/>
    <property type="match status" value="1"/>
</dbReference>
<dbReference type="GO" id="GO:0009098">
    <property type="term" value="P:L-leucine biosynthetic process"/>
    <property type="evidence" value="ECO:0007669"/>
    <property type="project" value="UniProtKB-UniPathway"/>
</dbReference>
<dbReference type="NCBIfam" id="TIGR01122">
    <property type="entry name" value="ilvE_I"/>
    <property type="match status" value="1"/>
</dbReference>
<dbReference type="GO" id="GO:0052654">
    <property type="term" value="F:L-leucine-2-oxoglutarate transaminase activity"/>
    <property type="evidence" value="ECO:0007669"/>
    <property type="project" value="RHEA"/>
</dbReference>